<dbReference type="Gene3D" id="3.90.550.10">
    <property type="entry name" value="Spore Coat Polysaccharide Biosynthesis Protein SpsA, Chain A"/>
    <property type="match status" value="1"/>
</dbReference>
<dbReference type="PANTHER" id="PTHR43179:SF12">
    <property type="entry name" value="GALACTOFURANOSYLTRANSFERASE GLFT2"/>
    <property type="match status" value="1"/>
</dbReference>
<evidence type="ECO:0000259" key="6">
    <source>
        <dbReference type="Pfam" id="PF00535"/>
    </source>
</evidence>
<dbReference type="SUPFAM" id="SSF53756">
    <property type="entry name" value="UDP-Glycosyltransferase/glycogen phosphorylase"/>
    <property type="match status" value="1"/>
</dbReference>
<dbReference type="Gene3D" id="3.40.50.2000">
    <property type="entry name" value="Glycogen Phosphorylase B"/>
    <property type="match status" value="1"/>
</dbReference>
<dbReference type="InterPro" id="IPR001173">
    <property type="entry name" value="Glyco_trans_2-like"/>
</dbReference>
<dbReference type="Pfam" id="PF00535">
    <property type="entry name" value="Glycos_transf_2"/>
    <property type="match status" value="1"/>
</dbReference>
<comment type="caution">
    <text evidence="8">The sequence shown here is derived from an EMBL/GenBank/DDBJ whole genome shotgun (WGS) entry which is preliminary data.</text>
</comment>
<evidence type="ECO:0000259" key="7">
    <source>
        <dbReference type="Pfam" id="PF13524"/>
    </source>
</evidence>
<evidence type="ECO:0000256" key="5">
    <source>
        <dbReference type="SAM" id="MobiDB-lite"/>
    </source>
</evidence>
<evidence type="ECO:0000313" key="9">
    <source>
        <dbReference type="Proteomes" id="UP000250369"/>
    </source>
</evidence>
<dbReference type="InterPro" id="IPR029044">
    <property type="entry name" value="Nucleotide-diphossugar_trans"/>
</dbReference>
<name>A0A329MHZ9_9BACL</name>
<dbReference type="PANTHER" id="PTHR43179">
    <property type="entry name" value="RHAMNOSYLTRANSFERASE WBBL"/>
    <property type="match status" value="1"/>
</dbReference>
<dbReference type="CDD" id="cd04186">
    <property type="entry name" value="GT_2_like_c"/>
    <property type="match status" value="1"/>
</dbReference>
<gene>
    <name evidence="8" type="ORF">DQG23_22895</name>
</gene>
<sequence>MGEYTAKRVFRQIRGKRCYTLEKVARKAAGRKMKRKRSARIHKSKSARRLRRSKRSRPLKRRKRIATKRTPRFAAPPKDEVCELPDTGEDRAPAYDVLRFPVIEWAFGRQRPQQIAAQFAEHGHRVFYFSLDFTAIQNDEAAREDVSERVSFSEIEPNVWQVKLCANKRLNVYCDTLNDPTDLRYMIWSIEHVMKVFDIRQSVSIVDLSFWAPLVQAVGRGSIVYDCMDDHTDFSTNSPDMLEAEMDLLDNADMVVVSSQKLYDFAVQRNDKTVLIRNGVEFDRFHNTRKRLAPELASMTGPVIGYSGAISDWFDIDLIDFLAERNPGWTFVLIGHTFGCDTSKVEKRSNVFLLGELPYAELPGYLHGFDVCLIPFLINNLTMATNPVKVYEYLAAGKPVVAARLPELELLGNKLVRIADEPEQFEKDIRQVMAEHNELEAMRRKRFAAAHSWKDRYLSFHAAVEAYLFPKVSIVIVAFNRWAMTSACLESLLCNTNYPNYEIIVVNNGSTDETESGLAAMRHPRIRTVACDSNAGFSGGNEIGCKAASGEYLVLLNNDTLVPCGWLPRLIKPLKENFEIGLVGPMSNHVGNDQALDFFCGNSIIGADEAWLRDFYRYYRGGVRFTEMLGFFCVAMRKATYLKVGELDKGYGISMFEDDDYCKRVKQAGYRLAIIEDAFVFHHGSASFRNMDQEQYKELWKRNKRYFEQKWNTDWVLPPPPDSIFQQKDDPDSIAEAVRATGRKSVLVIGETDWTPETSHWQAVTESMAVNGKQLVIAYVQTYHGVPLIGIRKIGPSLYMTNRIDLFGKCAFDLVIHRKAADVPEPFKSQAVTLEAIRDGSSRKLDQLRTPSAKAAALPFVL</sequence>
<feature type="domain" description="Glycosyltransferase 2-like" evidence="6">
    <location>
        <begin position="473"/>
        <end position="583"/>
    </location>
</feature>
<protein>
    <submittedName>
        <fullName evidence="8">Glycosyl transferase family 2</fullName>
    </submittedName>
</protein>
<feature type="compositionally biased region" description="Basic residues" evidence="5">
    <location>
        <begin position="26"/>
        <end position="71"/>
    </location>
</feature>
<reference evidence="8 9" key="1">
    <citation type="journal article" date="2009" name="Int. J. Syst. Evol. Microbiol.">
        <title>Paenibacillus contaminans sp. nov., isolated from a contaminated laboratory plate.</title>
        <authorList>
            <person name="Chou J.H."/>
            <person name="Lee J.H."/>
            <person name="Lin M.C."/>
            <person name="Chang P.S."/>
            <person name="Arun A.B."/>
            <person name="Young C.C."/>
            <person name="Chen W.M."/>
        </authorList>
    </citation>
    <scope>NUCLEOTIDE SEQUENCE [LARGE SCALE GENOMIC DNA]</scope>
    <source>
        <strain evidence="8 9">CKOBP-6</strain>
    </source>
</reference>
<comment type="pathway">
    <text evidence="1">Cell wall biogenesis; cell wall polysaccharide biosynthesis.</text>
</comment>
<feature type="domain" description="Spore protein YkvP/CgeB glycosyl transferase-like" evidence="7">
    <location>
        <begin position="318"/>
        <end position="457"/>
    </location>
</feature>
<dbReference type="SUPFAM" id="SSF53448">
    <property type="entry name" value="Nucleotide-diphospho-sugar transferases"/>
    <property type="match status" value="1"/>
</dbReference>
<organism evidence="8 9">
    <name type="scientific">Paenibacillus contaminans</name>
    <dbReference type="NCBI Taxonomy" id="450362"/>
    <lineage>
        <taxon>Bacteria</taxon>
        <taxon>Bacillati</taxon>
        <taxon>Bacillota</taxon>
        <taxon>Bacilli</taxon>
        <taxon>Bacillales</taxon>
        <taxon>Paenibacillaceae</taxon>
        <taxon>Paenibacillus</taxon>
    </lineage>
</organism>
<keyword evidence="9" id="KW-1185">Reference proteome</keyword>
<dbReference type="InterPro" id="IPR055259">
    <property type="entry name" value="YkvP/CgeB_Glyco_trans-like"/>
</dbReference>
<keyword evidence="4 8" id="KW-0808">Transferase</keyword>
<evidence type="ECO:0000256" key="3">
    <source>
        <dbReference type="ARBA" id="ARBA00022676"/>
    </source>
</evidence>
<evidence type="ECO:0000256" key="4">
    <source>
        <dbReference type="ARBA" id="ARBA00022679"/>
    </source>
</evidence>
<comment type="similarity">
    <text evidence="2">Belongs to the glycosyltransferase 2 family.</text>
</comment>
<dbReference type="Proteomes" id="UP000250369">
    <property type="component" value="Unassembled WGS sequence"/>
</dbReference>
<dbReference type="GO" id="GO:0016757">
    <property type="term" value="F:glycosyltransferase activity"/>
    <property type="evidence" value="ECO:0007669"/>
    <property type="project" value="UniProtKB-KW"/>
</dbReference>
<keyword evidence="3" id="KW-0328">Glycosyltransferase</keyword>
<proteinExistence type="inferred from homology"/>
<evidence type="ECO:0000256" key="1">
    <source>
        <dbReference type="ARBA" id="ARBA00004776"/>
    </source>
</evidence>
<dbReference type="Gene3D" id="3.40.50.11010">
    <property type="match status" value="1"/>
</dbReference>
<evidence type="ECO:0000256" key="2">
    <source>
        <dbReference type="ARBA" id="ARBA00006739"/>
    </source>
</evidence>
<feature type="region of interest" description="Disordered" evidence="5">
    <location>
        <begin position="26"/>
        <end position="86"/>
    </location>
</feature>
<dbReference type="Pfam" id="PF13524">
    <property type="entry name" value="Glyco_trans_1_2"/>
    <property type="match status" value="1"/>
</dbReference>
<evidence type="ECO:0000313" key="8">
    <source>
        <dbReference type="EMBL" id="RAV18996.1"/>
    </source>
</evidence>
<dbReference type="AlphaFoldDB" id="A0A329MHZ9"/>
<dbReference type="EMBL" id="QMFB01000014">
    <property type="protein sequence ID" value="RAV18996.1"/>
    <property type="molecule type" value="Genomic_DNA"/>
</dbReference>
<accession>A0A329MHZ9</accession>